<gene>
    <name evidence="1" type="ORF">AD0028_1033</name>
</gene>
<dbReference type="AlphaFoldDB" id="A0A1X2ZN40"/>
<name>A0A1X2ZN40_BIFAD</name>
<evidence type="ECO:0000313" key="1">
    <source>
        <dbReference type="EMBL" id="OSG95793.1"/>
    </source>
</evidence>
<dbReference type="Proteomes" id="UP000193664">
    <property type="component" value="Unassembled WGS sequence"/>
</dbReference>
<dbReference type="RefSeq" id="WP_236838252.1">
    <property type="nucleotide sequence ID" value="NZ_LNKF01000002.1"/>
</dbReference>
<protein>
    <submittedName>
        <fullName evidence="1">Uncharacterized protein</fullName>
    </submittedName>
</protein>
<accession>A0A1X2ZN40</accession>
<sequence>METRGVRVGFLAPAHEGRYWWTILDCDERFLVCVRERLALPDGLVEYTVADRQNGIRGHVEEERSGVRGVCRPSDAAWLLEQAKTHGPIDAKPLHVAEYRQENYK</sequence>
<dbReference type="EMBL" id="LNKF01000002">
    <property type="protein sequence ID" value="OSG95793.1"/>
    <property type="molecule type" value="Genomic_DNA"/>
</dbReference>
<evidence type="ECO:0000313" key="2">
    <source>
        <dbReference type="Proteomes" id="UP000193664"/>
    </source>
</evidence>
<reference evidence="1 2" key="1">
    <citation type="journal article" date="2016" name="Sci. Rep.">
        <title>Evaluation of genetic diversity among strains of the human gut commensal Bifidobacterium adolescentis.</title>
        <authorList>
            <person name="Duranti S."/>
            <person name="Milani C."/>
            <person name="Lugli G.A."/>
            <person name="Mancabelli L."/>
            <person name="Turroni F."/>
            <person name="Ferrario C."/>
            <person name="Mangifesta M."/>
            <person name="Viappiani A."/>
            <person name="Sanchez B."/>
            <person name="Margolles A."/>
            <person name="van Sinderen D."/>
            <person name="Ventura M."/>
        </authorList>
    </citation>
    <scope>NUCLEOTIDE SEQUENCE [LARGE SCALE GENOMIC DNA]</scope>
    <source>
        <strain evidence="1 2">AD2-8</strain>
    </source>
</reference>
<comment type="caution">
    <text evidence="1">The sequence shown here is derived from an EMBL/GenBank/DDBJ whole genome shotgun (WGS) entry which is preliminary data.</text>
</comment>
<organism evidence="1 2">
    <name type="scientific">Bifidobacterium adolescentis</name>
    <dbReference type="NCBI Taxonomy" id="1680"/>
    <lineage>
        <taxon>Bacteria</taxon>
        <taxon>Bacillati</taxon>
        <taxon>Actinomycetota</taxon>
        <taxon>Actinomycetes</taxon>
        <taxon>Bifidobacteriales</taxon>
        <taxon>Bifidobacteriaceae</taxon>
        <taxon>Bifidobacterium</taxon>
    </lineage>
</organism>
<proteinExistence type="predicted"/>